<dbReference type="Gene3D" id="1.10.3720.10">
    <property type="entry name" value="MetI-like"/>
    <property type="match status" value="1"/>
</dbReference>
<dbReference type="Proteomes" id="UP000037392">
    <property type="component" value="Unassembled WGS sequence"/>
</dbReference>
<feature type="transmembrane region" description="Helical" evidence="7">
    <location>
        <begin position="7"/>
        <end position="28"/>
    </location>
</feature>
<evidence type="ECO:0000256" key="7">
    <source>
        <dbReference type="RuleBase" id="RU363032"/>
    </source>
</evidence>
<feature type="transmembrane region" description="Helical" evidence="7">
    <location>
        <begin position="243"/>
        <end position="261"/>
    </location>
</feature>
<feature type="domain" description="ABC transmembrane type-1" evidence="8">
    <location>
        <begin position="69"/>
        <end position="261"/>
    </location>
</feature>
<evidence type="ECO:0000259" key="8">
    <source>
        <dbReference type="PROSITE" id="PS50928"/>
    </source>
</evidence>
<dbReference type="PANTHER" id="PTHR43744">
    <property type="entry name" value="ABC TRANSPORTER PERMEASE PROTEIN MG189-RELATED-RELATED"/>
    <property type="match status" value="1"/>
</dbReference>
<dbReference type="PATRIC" id="fig|742734.4.peg.2733"/>
<dbReference type="SUPFAM" id="SSF161098">
    <property type="entry name" value="MetI-like"/>
    <property type="match status" value="1"/>
</dbReference>
<evidence type="ECO:0000256" key="6">
    <source>
        <dbReference type="ARBA" id="ARBA00023136"/>
    </source>
</evidence>
<dbReference type="PROSITE" id="PS51257">
    <property type="entry name" value="PROKAR_LIPOPROTEIN"/>
    <property type="match status" value="1"/>
</dbReference>
<dbReference type="RefSeq" id="WP_007866821.1">
    <property type="nucleotide sequence ID" value="NZ_KQ235878.1"/>
</dbReference>
<dbReference type="PROSITE" id="PS50928">
    <property type="entry name" value="ABC_TM1"/>
    <property type="match status" value="1"/>
</dbReference>
<keyword evidence="3" id="KW-1003">Cell membrane</keyword>
<dbReference type="EMBL" id="ADLK01000020">
    <property type="protein sequence ID" value="KMW19811.1"/>
    <property type="molecule type" value="Genomic_DNA"/>
</dbReference>
<evidence type="ECO:0000256" key="4">
    <source>
        <dbReference type="ARBA" id="ARBA00022692"/>
    </source>
</evidence>
<comment type="similarity">
    <text evidence="7">Belongs to the binding-protein-dependent transport system permease family.</text>
</comment>
<dbReference type="GO" id="GO:0055085">
    <property type="term" value="P:transmembrane transport"/>
    <property type="evidence" value="ECO:0007669"/>
    <property type="project" value="InterPro"/>
</dbReference>
<organism evidence="9 10">
    <name type="scientific">[Clostridium] citroniae WAL-19142</name>
    <dbReference type="NCBI Taxonomy" id="742734"/>
    <lineage>
        <taxon>Bacteria</taxon>
        <taxon>Bacillati</taxon>
        <taxon>Bacillota</taxon>
        <taxon>Clostridia</taxon>
        <taxon>Lachnospirales</taxon>
        <taxon>Lachnospiraceae</taxon>
        <taxon>Enterocloster</taxon>
    </lineage>
</organism>
<dbReference type="OrthoDB" id="156617at2"/>
<keyword evidence="6 7" id="KW-0472">Membrane</keyword>
<evidence type="ECO:0000256" key="1">
    <source>
        <dbReference type="ARBA" id="ARBA00004651"/>
    </source>
</evidence>
<dbReference type="InterPro" id="IPR000515">
    <property type="entry name" value="MetI-like"/>
</dbReference>
<evidence type="ECO:0000256" key="5">
    <source>
        <dbReference type="ARBA" id="ARBA00022989"/>
    </source>
</evidence>
<comment type="subcellular location">
    <subcellularLocation>
        <location evidence="1 7">Cell membrane</location>
        <topology evidence="1 7">Multi-pass membrane protein</topology>
    </subcellularLocation>
</comment>
<reference evidence="9 10" key="1">
    <citation type="submission" date="2011-04" db="EMBL/GenBank/DDBJ databases">
        <title>The Genome Sequence of Clostridium citroniae WAL-19142.</title>
        <authorList>
            <consortium name="The Broad Institute Genome Sequencing Platform"/>
            <person name="Earl A."/>
            <person name="Ward D."/>
            <person name="Feldgarden M."/>
            <person name="Gevers D."/>
            <person name="Warren Y.A."/>
            <person name="Tyrrell K.L."/>
            <person name="Citron D.M."/>
            <person name="Goldstein E.J."/>
            <person name="Daigneault M."/>
            <person name="Allen-Vercoe E."/>
            <person name="Young S.K."/>
            <person name="Zeng Q."/>
            <person name="Gargeya S."/>
            <person name="Fitzgerald M."/>
            <person name="Haas B."/>
            <person name="Abouelleil A."/>
            <person name="Alvarado L."/>
            <person name="Arachchi H.M."/>
            <person name="Berlin A."/>
            <person name="Brown A."/>
            <person name="Chapman S.B."/>
            <person name="Chen Z."/>
            <person name="Dunbar C."/>
            <person name="Freedman E."/>
            <person name="Gearin G."/>
            <person name="Gellesch M."/>
            <person name="Goldberg J."/>
            <person name="Griggs A."/>
            <person name="Gujja S."/>
            <person name="Heilman E.R."/>
            <person name="Heiman D."/>
            <person name="Howarth C."/>
            <person name="Larson L."/>
            <person name="Lui A."/>
            <person name="MacDonald P.J."/>
            <person name="Mehta T."/>
            <person name="Montmayeur A."/>
            <person name="Murphy C."/>
            <person name="Neiman D."/>
            <person name="Pearson M."/>
            <person name="Priest M."/>
            <person name="Roberts A."/>
            <person name="Saif S."/>
            <person name="Shea T."/>
            <person name="Shenoy N."/>
            <person name="Sisk P."/>
            <person name="Stolte C."/>
            <person name="Sykes S."/>
            <person name="White J."/>
            <person name="Yandava C."/>
            <person name="Wortman J."/>
            <person name="Nusbaum C."/>
            <person name="Birren B."/>
        </authorList>
    </citation>
    <scope>NUCLEOTIDE SEQUENCE [LARGE SCALE GENOMIC DNA]</scope>
    <source>
        <strain evidence="9 10">WAL-19142</strain>
    </source>
</reference>
<keyword evidence="5 7" id="KW-1133">Transmembrane helix</keyword>
<dbReference type="InterPro" id="IPR035906">
    <property type="entry name" value="MetI-like_sf"/>
</dbReference>
<dbReference type="AlphaFoldDB" id="A0A0J9C5V5"/>
<gene>
    <name evidence="9" type="ORF">HMPREF9470_02551</name>
</gene>
<evidence type="ECO:0000313" key="9">
    <source>
        <dbReference type="EMBL" id="KMW19811.1"/>
    </source>
</evidence>
<dbReference type="GO" id="GO:0005886">
    <property type="term" value="C:plasma membrane"/>
    <property type="evidence" value="ECO:0007669"/>
    <property type="project" value="UniProtKB-SubCell"/>
</dbReference>
<proteinExistence type="inferred from homology"/>
<keyword evidence="4 7" id="KW-0812">Transmembrane</keyword>
<dbReference type="CDD" id="cd06261">
    <property type="entry name" value="TM_PBP2"/>
    <property type="match status" value="1"/>
</dbReference>
<dbReference type="PANTHER" id="PTHR43744:SF6">
    <property type="entry name" value="ABC TRANSPORTER PERMEASE PROTEIN YESQ-RELATED"/>
    <property type="match status" value="1"/>
</dbReference>
<feature type="transmembrane region" description="Helical" evidence="7">
    <location>
        <begin position="181"/>
        <end position="204"/>
    </location>
</feature>
<evidence type="ECO:0000256" key="3">
    <source>
        <dbReference type="ARBA" id="ARBA00022475"/>
    </source>
</evidence>
<feature type="transmembrane region" description="Helical" evidence="7">
    <location>
        <begin position="104"/>
        <end position="128"/>
    </location>
</feature>
<feature type="transmembrane region" description="Helical" evidence="7">
    <location>
        <begin position="72"/>
        <end position="92"/>
    </location>
</feature>
<evidence type="ECO:0000313" key="10">
    <source>
        <dbReference type="Proteomes" id="UP000037392"/>
    </source>
</evidence>
<sequence length="276" mass="31454">MKKHNAIAYILLVLVGLVITFPFIWMFFACFKTNAEILGSTKLLPSSFDLSAFSRGWNGVGNITFATYFKNTFVMVIPTVLLTVFSCSFVAYGFARFRFPFKKFFFALMISTLMLPNSVIIIPRYLIFNKAGLLNTYWPFYLPAAFACFPFFIFMIVQFLRGVPKELDEAAYIDGCSSLKVYFQILLPLIKPALFSAGLFQFMWTWNDFFNTLIYISSVKKFPVSLGLRASLDTAAQVQWDKVMAMSMISILPLIILFFFAQKYFVEGISTTGLKG</sequence>
<keyword evidence="2 7" id="KW-0813">Transport</keyword>
<dbReference type="GeneID" id="93164206"/>
<comment type="caution">
    <text evidence="9">The sequence shown here is derived from an EMBL/GenBank/DDBJ whole genome shotgun (WGS) entry which is preliminary data.</text>
</comment>
<protein>
    <recommendedName>
        <fullName evidence="8">ABC transmembrane type-1 domain-containing protein</fullName>
    </recommendedName>
</protein>
<feature type="transmembrane region" description="Helical" evidence="7">
    <location>
        <begin position="140"/>
        <end position="160"/>
    </location>
</feature>
<accession>A0A0J9C5V5</accession>
<dbReference type="Pfam" id="PF00528">
    <property type="entry name" value="BPD_transp_1"/>
    <property type="match status" value="1"/>
</dbReference>
<name>A0A0J9C5V5_9FIRM</name>
<evidence type="ECO:0000256" key="2">
    <source>
        <dbReference type="ARBA" id="ARBA00022448"/>
    </source>
</evidence>